<accession>A0A1I3YFK2</accession>
<reference evidence="4 5" key="1">
    <citation type="submission" date="2016-10" db="EMBL/GenBank/DDBJ databases">
        <authorList>
            <person name="de Groot N.N."/>
        </authorList>
    </citation>
    <scope>NUCLEOTIDE SEQUENCE [LARGE SCALE GENOMIC DNA]</scope>
    <source>
        <strain evidence="4 5">DSM 19981</strain>
    </source>
</reference>
<protein>
    <submittedName>
        <fullName evidence="4">Phospholipase/carboxylesterase</fullName>
    </submittedName>
</protein>
<dbReference type="Gene3D" id="3.40.50.1820">
    <property type="entry name" value="alpha/beta hydrolase"/>
    <property type="match status" value="1"/>
</dbReference>
<dbReference type="OrthoDB" id="9801763at2"/>
<sequence length="216" mass="21791">MRDEEEGPRWGPAAGGAPKALVVLLHGVGADGFDLIDLAPGWGKAVPGALFIAPHAPEPCDLAPYGRQWFSLQDRRPVAIAAGADAASGALFAWIDGQRLALGLGWDRVAVMGFSQGAMMALRVGLHQARGAAAILAYSGALPCPVPPGPGPAVLIVHGEDDEVVPPGASRNALAAIESAGLSVEAAFRPGLAHGIDEAGISLGALALQKALAASP</sequence>
<comment type="similarity">
    <text evidence="1">Belongs to the AB hydrolase superfamily. AB hydrolase 2 family.</text>
</comment>
<dbReference type="SUPFAM" id="SSF53474">
    <property type="entry name" value="alpha/beta-Hydrolases"/>
    <property type="match status" value="1"/>
</dbReference>
<evidence type="ECO:0000256" key="2">
    <source>
        <dbReference type="ARBA" id="ARBA00022801"/>
    </source>
</evidence>
<dbReference type="PANTHER" id="PTHR10655:SF17">
    <property type="entry name" value="LYSOPHOSPHOLIPASE-LIKE PROTEIN 1"/>
    <property type="match status" value="1"/>
</dbReference>
<gene>
    <name evidence="4" type="ORF">SAMN02745775_1011218</name>
</gene>
<evidence type="ECO:0000259" key="3">
    <source>
        <dbReference type="Pfam" id="PF02230"/>
    </source>
</evidence>
<evidence type="ECO:0000313" key="5">
    <source>
        <dbReference type="Proteomes" id="UP000199473"/>
    </source>
</evidence>
<dbReference type="InterPro" id="IPR003140">
    <property type="entry name" value="PLipase/COase/thioEstase"/>
</dbReference>
<dbReference type="Pfam" id="PF02230">
    <property type="entry name" value="Abhydrolase_2"/>
    <property type="match status" value="1"/>
</dbReference>
<evidence type="ECO:0000256" key="1">
    <source>
        <dbReference type="ARBA" id="ARBA00006499"/>
    </source>
</evidence>
<dbReference type="EMBL" id="FOSQ01000001">
    <property type="protein sequence ID" value="SFK30129.1"/>
    <property type="molecule type" value="Genomic_DNA"/>
</dbReference>
<dbReference type="InterPro" id="IPR050565">
    <property type="entry name" value="LYPA1-2/EST-like"/>
</dbReference>
<dbReference type="RefSeq" id="WP_092956835.1">
    <property type="nucleotide sequence ID" value="NZ_FOSQ01000001.1"/>
</dbReference>
<dbReference type="STRING" id="1123062.SAMN02745775_1011218"/>
<dbReference type="InterPro" id="IPR029058">
    <property type="entry name" value="AB_hydrolase_fold"/>
</dbReference>
<keyword evidence="2" id="KW-0378">Hydrolase</keyword>
<keyword evidence="5" id="KW-1185">Reference proteome</keyword>
<organism evidence="4 5">
    <name type="scientific">Falsiroseomonas stagni DSM 19981</name>
    <dbReference type="NCBI Taxonomy" id="1123062"/>
    <lineage>
        <taxon>Bacteria</taxon>
        <taxon>Pseudomonadati</taxon>
        <taxon>Pseudomonadota</taxon>
        <taxon>Alphaproteobacteria</taxon>
        <taxon>Acetobacterales</taxon>
        <taxon>Roseomonadaceae</taxon>
        <taxon>Falsiroseomonas</taxon>
    </lineage>
</organism>
<feature type="domain" description="Phospholipase/carboxylesterase/thioesterase" evidence="3">
    <location>
        <begin position="17"/>
        <end position="199"/>
    </location>
</feature>
<dbReference type="PANTHER" id="PTHR10655">
    <property type="entry name" value="LYSOPHOSPHOLIPASE-RELATED"/>
    <property type="match status" value="1"/>
</dbReference>
<proteinExistence type="inferred from homology"/>
<dbReference type="GO" id="GO:0016787">
    <property type="term" value="F:hydrolase activity"/>
    <property type="evidence" value="ECO:0007669"/>
    <property type="project" value="UniProtKB-KW"/>
</dbReference>
<dbReference type="AlphaFoldDB" id="A0A1I3YFK2"/>
<evidence type="ECO:0000313" key="4">
    <source>
        <dbReference type="EMBL" id="SFK30129.1"/>
    </source>
</evidence>
<name>A0A1I3YFK2_9PROT</name>
<dbReference type="Proteomes" id="UP000199473">
    <property type="component" value="Unassembled WGS sequence"/>
</dbReference>